<name>A0A817B761_BRANA</name>
<sequence length="50" mass="5693">MKLVMKGAFTRANIFEGVEKCIHDCVGIKCHKTHVLPRIAAKEIFQEIHT</sequence>
<proteinExistence type="predicted"/>
<organism evidence="1">
    <name type="scientific">Brassica napus</name>
    <name type="common">Rape</name>
    <dbReference type="NCBI Taxonomy" id="3708"/>
    <lineage>
        <taxon>Eukaryota</taxon>
        <taxon>Viridiplantae</taxon>
        <taxon>Streptophyta</taxon>
        <taxon>Embryophyta</taxon>
        <taxon>Tracheophyta</taxon>
        <taxon>Spermatophyta</taxon>
        <taxon>Magnoliopsida</taxon>
        <taxon>eudicotyledons</taxon>
        <taxon>Gunneridae</taxon>
        <taxon>Pentapetalae</taxon>
        <taxon>rosids</taxon>
        <taxon>malvids</taxon>
        <taxon>Brassicales</taxon>
        <taxon>Brassicaceae</taxon>
        <taxon>Brassiceae</taxon>
        <taxon>Brassica</taxon>
    </lineage>
</organism>
<reference evidence="1" key="1">
    <citation type="submission" date="2021-01" db="EMBL/GenBank/DDBJ databases">
        <authorList>
            <consortium name="Genoscope - CEA"/>
            <person name="William W."/>
        </authorList>
    </citation>
    <scope>NUCLEOTIDE SEQUENCE</scope>
</reference>
<protein>
    <submittedName>
        <fullName evidence="1">(rape) hypothetical protein</fullName>
    </submittedName>
</protein>
<evidence type="ECO:0000313" key="1">
    <source>
        <dbReference type="EMBL" id="CAF2329591.1"/>
    </source>
</evidence>
<dbReference type="Proteomes" id="UP001295469">
    <property type="component" value="Chromosome A10"/>
</dbReference>
<gene>
    <name evidence="1" type="ORF">DARMORV10_A10P13620.1</name>
</gene>
<dbReference type="AlphaFoldDB" id="A0A817B761"/>
<accession>A0A817B761</accession>
<dbReference type="EMBL" id="HG994364">
    <property type="protein sequence ID" value="CAF2329591.1"/>
    <property type="molecule type" value="Genomic_DNA"/>
</dbReference>